<dbReference type="AlphaFoldDB" id="A0A5E4GM13"/>
<name>A0A5E4GM13_PRUDU</name>
<feature type="non-terminal residue" evidence="1">
    <location>
        <position position="71"/>
    </location>
</feature>
<protein>
    <submittedName>
        <fullName evidence="1">Uncharacterized protein</fullName>
    </submittedName>
</protein>
<evidence type="ECO:0000313" key="1">
    <source>
        <dbReference type="EMBL" id="VVA40915.1"/>
    </source>
</evidence>
<organism evidence="1 2">
    <name type="scientific">Prunus dulcis</name>
    <name type="common">Almond</name>
    <name type="synonym">Amygdalus dulcis</name>
    <dbReference type="NCBI Taxonomy" id="3755"/>
    <lineage>
        <taxon>Eukaryota</taxon>
        <taxon>Viridiplantae</taxon>
        <taxon>Streptophyta</taxon>
        <taxon>Embryophyta</taxon>
        <taxon>Tracheophyta</taxon>
        <taxon>Spermatophyta</taxon>
        <taxon>Magnoliopsida</taxon>
        <taxon>eudicotyledons</taxon>
        <taxon>Gunneridae</taxon>
        <taxon>Pentapetalae</taxon>
        <taxon>rosids</taxon>
        <taxon>fabids</taxon>
        <taxon>Rosales</taxon>
        <taxon>Rosaceae</taxon>
        <taxon>Amygdaloideae</taxon>
        <taxon>Amygdaleae</taxon>
        <taxon>Prunus</taxon>
    </lineage>
</organism>
<dbReference type="EMBL" id="CABIKO010001115">
    <property type="protein sequence ID" value="VVA40915.1"/>
    <property type="molecule type" value="Genomic_DNA"/>
</dbReference>
<dbReference type="Gramene" id="VVA40915">
    <property type="protein sequence ID" value="VVA40915"/>
    <property type="gene ID" value="Prudul26B022012"/>
</dbReference>
<accession>A0A5E4GM13</accession>
<dbReference type="Proteomes" id="UP000327085">
    <property type="component" value="Unassembled WGS sequence"/>
</dbReference>
<sequence>MYGRFMRVGFATSLSSGCGEKSIGKGSTSFFVKDNDMRKVGWRLHWKGGGCQNKWGTGVGLSLLLFPSGEE</sequence>
<reference evidence="2" key="1">
    <citation type="journal article" date="2020" name="Plant J.">
        <title>Transposons played a major role in the diversification between the closely related almond and peach genomes: results from the almond genome sequence.</title>
        <authorList>
            <person name="Alioto T."/>
            <person name="Alexiou K.G."/>
            <person name="Bardil A."/>
            <person name="Barteri F."/>
            <person name="Castanera R."/>
            <person name="Cruz F."/>
            <person name="Dhingra A."/>
            <person name="Duval H."/>
            <person name="Fernandez I Marti A."/>
            <person name="Frias L."/>
            <person name="Galan B."/>
            <person name="Garcia J.L."/>
            <person name="Howad W."/>
            <person name="Gomez-Garrido J."/>
            <person name="Gut M."/>
            <person name="Julca I."/>
            <person name="Morata J."/>
            <person name="Puigdomenech P."/>
            <person name="Ribeca P."/>
            <person name="Rubio Cabetas M.J."/>
            <person name="Vlasova A."/>
            <person name="Wirthensohn M."/>
            <person name="Garcia-Mas J."/>
            <person name="Gabaldon T."/>
            <person name="Casacuberta J.M."/>
            <person name="Arus P."/>
        </authorList>
    </citation>
    <scope>NUCLEOTIDE SEQUENCE [LARGE SCALE GENOMIC DNA]</scope>
    <source>
        <strain evidence="2">cv. Texas</strain>
    </source>
</reference>
<dbReference type="PROSITE" id="PS51257">
    <property type="entry name" value="PROKAR_LIPOPROTEIN"/>
    <property type="match status" value="1"/>
</dbReference>
<dbReference type="InParanoid" id="A0A5E4GM13"/>
<proteinExistence type="predicted"/>
<gene>
    <name evidence="1" type="ORF">ALMOND_2B022012</name>
</gene>
<evidence type="ECO:0000313" key="2">
    <source>
        <dbReference type="Proteomes" id="UP000327085"/>
    </source>
</evidence>